<comment type="caution">
    <text evidence="2">The sequence shown here is derived from an EMBL/GenBank/DDBJ whole genome shotgun (WGS) entry which is preliminary data.</text>
</comment>
<gene>
    <name evidence="2" type="ORF">PACLA_8A011490</name>
</gene>
<name>A0A6S7FK41_PARCT</name>
<evidence type="ECO:0000313" key="2">
    <source>
        <dbReference type="EMBL" id="CAB3977153.1"/>
    </source>
</evidence>
<feature type="compositionally biased region" description="Acidic residues" evidence="1">
    <location>
        <begin position="1502"/>
        <end position="1537"/>
    </location>
</feature>
<dbReference type="OrthoDB" id="5953092at2759"/>
<dbReference type="PANTHER" id="PTHR46704:SF9">
    <property type="entry name" value="BHLH DOMAIN-CONTAINING PROTEIN"/>
    <property type="match status" value="1"/>
</dbReference>
<accession>A0A6S7FK41</accession>
<evidence type="ECO:0000313" key="3">
    <source>
        <dbReference type="Proteomes" id="UP001152795"/>
    </source>
</evidence>
<reference evidence="2" key="1">
    <citation type="submission" date="2020-04" db="EMBL/GenBank/DDBJ databases">
        <authorList>
            <person name="Alioto T."/>
            <person name="Alioto T."/>
            <person name="Gomez Garrido J."/>
        </authorList>
    </citation>
    <scope>NUCLEOTIDE SEQUENCE</scope>
    <source>
        <strain evidence="2">A484AB</strain>
    </source>
</reference>
<dbReference type="EMBL" id="CACRXK020000032">
    <property type="protein sequence ID" value="CAB3977153.1"/>
    <property type="molecule type" value="Genomic_DNA"/>
</dbReference>
<proteinExistence type="predicted"/>
<feature type="region of interest" description="Disordered" evidence="1">
    <location>
        <begin position="1495"/>
        <end position="1537"/>
    </location>
</feature>
<organism evidence="2 3">
    <name type="scientific">Paramuricea clavata</name>
    <name type="common">Red gorgonian</name>
    <name type="synonym">Violescent sea-whip</name>
    <dbReference type="NCBI Taxonomy" id="317549"/>
    <lineage>
        <taxon>Eukaryota</taxon>
        <taxon>Metazoa</taxon>
        <taxon>Cnidaria</taxon>
        <taxon>Anthozoa</taxon>
        <taxon>Octocorallia</taxon>
        <taxon>Malacalcyonacea</taxon>
        <taxon>Plexauridae</taxon>
        <taxon>Paramuricea</taxon>
    </lineage>
</organism>
<protein>
    <submittedName>
        <fullName evidence="2">Uncharacterized protein</fullName>
    </submittedName>
</protein>
<sequence>MAKATCETHSTDANYATESNNENIVTCETDSTDTDYATESNSENIGEGSEIGKINYFTSNTLEKCKTILAARKEGNLKYKDTQLPEGVTKTHGFHIECYRRFIALSETKRKSLQNNTKDASSTPLTRSRIPTAIPTGSSGVFSKICIFCLKKVKKHKNSMQKLIAASTENFQENIKMYARWLNDRPMLLRIGNENFVSKEIYYHGICRVSYQSRAEKTPFAIQEKKAHELEKPKPETSWHVSRELHCKAFGAICCLINENVLEEKEVVLLSDLNSQYKMLLAEIGGEDYEDVESNSTKLEKKLVQHYKERIKIIKGKTRRGNLVFSSEISDEEAFRRENSMKTKIKAKIRDVAFELRQSIIDAEKLAIPDEVKLAHIIRGEVEIPDILLEFFTYLIGGPDQRITKSQRKQRRIKSICDDVIFSATSGRKTPAKHLQLGLSVKSLTGSKKVIEILNHFGHSIGYSTIEELETELTFQSTKEENLTPSGMVLSQNLGTGVAFDNFDRFVETLSGKDTLHDTVGIAYQIVSEEPTVEESSEPEFVRVAASRKKRRRAFQATGLDIEPYRKKPRMLTVPVLPLDDPRRTFEPESYLNARAYDSLWMMDFCFSPNDTPMWVGWNAKVFPNKKELQKVWYLPQINQSPTSTAVVAETMRRAQGIANESKKESISVTYDLAIAKVAMQIQAEESPKFDNVFVALGAFHIEMALFGAFGKYVAESGGPHILNEAGVIEKGSIKSFLSGKSYKRSRRCHQLLALAMEILHFTFFLETKDENEIKEDIKEEIRGMKSETSLNDRQFSNEVSEVIREYSDFSQATENGSHGPTAQFWMRYVEMIRLYHTFCRSLREGNFELYIYCLPKLASYFFCLNHPNYARWLVRYHDNLLKLKDTHPEIYDEFQRGLFSVRRTQKPFSGMPIDLTLEQTINADAACQRKGISALTNSISARQRWAESHFIRTSIISHLFEDLGMTKKEDISQDLKTSRMRQNSEDLCQVISLIRETMNPFTDDANKEHLFNIASGKAASSDTKSFLLNIVSVGNEARDKFINECANDPSRFEDRIPRQKLFTFATEGKKFKVKSADNKLTAATMMRDLFGSILYHSLQKNIDVAEVLKYPLTPVPLSLGHVDGTMQKTPKVKLLNQLDSRVKTIDPQHVDITIIDGMFFLHLLVDLPATFGAVATFILKRICACKGNAIHFVADKIVNPSIKDCERDLRCTDRHGAYQITGPEQKRPSNWLNSLRNDNFKSALVKFLSCFWASEVHSTILGNKTVTMNCVQPPANVVIRTIDTDVLVIALGCFSSLPQELNIWIETGVYTKNTLRYISVNQIFQELGETLCLALPAYHAFTGSDYTASFSRKGKVRPLKLLEGSESALEAFVSLGTNAEITKETIVSLETFVCSMYGKKKLSSVDEIRLELFLQKYKPKGKDEALACVKKFDGSSLPPCSRVLYEKIRRTKYIAELWLSSTSPAPPDQLPEEMGWQIVDGHYTVNWFDGEVSPKPIDITSNEDEFEEDLTEEELISDEERDDTNSDDSDNTDSEN</sequence>
<keyword evidence="3" id="KW-1185">Reference proteome</keyword>
<dbReference type="PANTHER" id="PTHR46704">
    <property type="entry name" value="CXC DOMAIN-CONTAINING PROTEIN-RELATED"/>
    <property type="match status" value="1"/>
</dbReference>
<evidence type="ECO:0000256" key="1">
    <source>
        <dbReference type="SAM" id="MobiDB-lite"/>
    </source>
</evidence>
<dbReference type="Proteomes" id="UP001152795">
    <property type="component" value="Unassembled WGS sequence"/>
</dbReference>